<dbReference type="RefSeq" id="WP_138086354.1">
    <property type="nucleotide sequence ID" value="NZ_VAUV01000007.1"/>
</dbReference>
<evidence type="ECO:0000256" key="2">
    <source>
        <dbReference type="SAM" id="Phobius"/>
    </source>
</evidence>
<reference evidence="3 4" key="1">
    <citation type="submission" date="2019-05" db="EMBL/GenBank/DDBJ databases">
        <title>Verrucobacter flavum gen. nov., sp. nov. a new member of the family Verrucomicrobiaceae.</title>
        <authorList>
            <person name="Szuroczki S."/>
            <person name="Abbaszade G."/>
            <person name="Szabo A."/>
            <person name="Felfoldi T."/>
            <person name="Schumann P."/>
            <person name="Boka K."/>
            <person name="Keki Z."/>
            <person name="Toumi M."/>
            <person name="Toth E."/>
        </authorList>
    </citation>
    <scope>NUCLEOTIDE SEQUENCE [LARGE SCALE GENOMIC DNA]</scope>
    <source>
        <strain evidence="3 4">MG-N-17</strain>
    </source>
</reference>
<keyword evidence="2" id="KW-0812">Transmembrane</keyword>
<keyword evidence="2" id="KW-0472">Membrane</keyword>
<sequence>MKVQFLSASSDHRTRAGGGKHAAKKRRDEGLFWWTILITLLMGLATFCWFFSIMVFKYPEKPFNYKLLTKLEKLEEIKKFDPLFVPTGTFHGARELLAKYYNYNGEQLGLLNDLLKRSYIMNYANEGPVYVRGAYTVVNSRKLAEGDLITEGWVVRARSTEIEDVEIELLLPGANQEASPYSPGETFTLDNKATFGSVVHVSRDAETDGLCASVIPIAYGTYKAGEQQTISLIPPKVLNMESPWPLTKSEPGGTQVAAKVEL</sequence>
<dbReference type="AlphaFoldDB" id="A0A5R8KF11"/>
<keyword evidence="2" id="KW-1133">Transmembrane helix</keyword>
<proteinExistence type="predicted"/>
<name>A0A5R8KF11_9BACT</name>
<dbReference type="EMBL" id="VAUV01000007">
    <property type="protein sequence ID" value="TLD70884.1"/>
    <property type="molecule type" value="Genomic_DNA"/>
</dbReference>
<keyword evidence="4" id="KW-1185">Reference proteome</keyword>
<gene>
    <name evidence="3" type="ORF">FEM03_11300</name>
</gene>
<feature type="transmembrane region" description="Helical" evidence="2">
    <location>
        <begin position="31"/>
        <end position="56"/>
    </location>
</feature>
<protein>
    <submittedName>
        <fullName evidence="3">Uncharacterized protein</fullName>
    </submittedName>
</protein>
<evidence type="ECO:0000313" key="4">
    <source>
        <dbReference type="Proteomes" id="UP000306196"/>
    </source>
</evidence>
<evidence type="ECO:0000313" key="3">
    <source>
        <dbReference type="EMBL" id="TLD70884.1"/>
    </source>
</evidence>
<evidence type="ECO:0000256" key="1">
    <source>
        <dbReference type="SAM" id="MobiDB-lite"/>
    </source>
</evidence>
<comment type="caution">
    <text evidence="3">The sequence shown here is derived from an EMBL/GenBank/DDBJ whole genome shotgun (WGS) entry which is preliminary data.</text>
</comment>
<dbReference type="OrthoDB" id="185376at2"/>
<feature type="region of interest" description="Disordered" evidence="1">
    <location>
        <begin position="1"/>
        <end position="21"/>
    </location>
</feature>
<organism evidence="3 4">
    <name type="scientific">Phragmitibacter flavus</name>
    <dbReference type="NCBI Taxonomy" id="2576071"/>
    <lineage>
        <taxon>Bacteria</taxon>
        <taxon>Pseudomonadati</taxon>
        <taxon>Verrucomicrobiota</taxon>
        <taxon>Verrucomicrobiia</taxon>
        <taxon>Verrucomicrobiales</taxon>
        <taxon>Verrucomicrobiaceae</taxon>
        <taxon>Phragmitibacter</taxon>
    </lineage>
</organism>
<accession>A0A5R8KF11</accession>
<dbReference type="Proteomes" id="UP000306196">
    <property type="component" value="Unassembled WGS sequence"/>
</dbReference>